<sequence length="38" mass="4248">MEPDQHAPAPRKNQNTDDQKRLSPQSGTAVAQRVDAWC</sequence>
<dbReference type="AlphaFoldDB" id="A0AB74A0F3"/>
<gene>
    <name evidence="2" type="ORF">ALQ98_101396</name>
</gene>
<evidence type="ECO:0000313" key="2">
    <source>
        <dbReference type="EMBL" id="RML22992.1"/>
    </source>
</evidence>
<name>A0AB74A0F3_PSESX</name>
<proteinExistence type="predicted"/>
<accession>A0AB74A0F3</accession>
<evidence type="ECO:0000313" key="3">
    <source>
        <dbReference type="Proteomes" id="UP000267978"/>
    </source>
</evidence>
<dbReference type="Proteomes" id="UP000267978">
    <property type="component" value="Unassembled WGS sequence"/>
</dbReference>
<dbReference type="EMBL" id="RBNO01000097">
    <property type="protein sequence ID" value="RML22992.1"/>
    <property type="molecule type" value="Genomic_DNA"/>
</dbReference>
<comment type="caution">
    <text evidence="2">The sequence shown here is derived from an EMBL/GenBank/DDBJ whole genome shotgun (WGS) entry which is preliminary data.</text>
</comment>
<feature type="region of interest" description="Disordered" evidence="1">
    <location>
        <begin position="1"/>
        <end position="38"/>
    </location>
</feature>
<organism evidence="2 3">
    <name type="scientific">Pseudomonas syringae pv. lapsa</name>
    <dbReference type="NCBI Taxonomy" id="199201"/>
    <lineage>
        <taxon>Bacteria</taxon>
        <taxon>Pseudomonadati</taxon>
        <taxon>Pseudomonadota</taxon>
        <taxon>Gammaproteobacteria</taxon>
        <taxon>Pseudomonadales</taxon>
        <taxon>Pseudomonadaceae</taxon>
        <taxon>Pseudomonas</taxon>
        <taxon>Pseudomonas syringae</taxon>
    </lineage>
</organism>
<reference evidence="2 3" key="1">
    <citation type="submission" date="2018-08" db="EMBL/GenBank/DDBJ databases">
        <title>Recombination of ecologically and evolutionarily significant loci maintains genetic cohesion in the Pseudomonas syringae species complex.</title>
        <authorList>
            <person name="Dillon M."/>
            <person name="Thakur S."/>
            <person name="Almeida R.N.D."/>
            <person name="Weir B.S."/>
            <person name="Guttman D.S."/>
        </authorList>
    </citation>
    <scope>NUCLEOTIDE SEQUENCE [LARGE SCALE GENOMIC DNA]</scope>
    <source>
        <strain evidence="2 3">ICMP 3946</strain>
    </source>
</reference>
<evidence type="ECO:0000256" key="1">
    <source>
        <dbReference type="SAM" id="MobiDB-lite"/>
    </source>
</evidence>
<protein>
    <submittedName>
        <fullName evidence="2">Uncharacterized protein</fullName>
    </submittedName>
</protein>